<dbReference type="SMART" id="SM00382">
    <property type="entry name" value="AAA"/>
    <property type="match status" value="1"/>
</dbReference>
<evidence type="ECO:0000259" key="9">
    <source>
        <dbReference type="PROSITE" id="PS51856"/>
    </source>
</evidence>
<evidence type="ECO:0000256" key="6">
    <source>
        <dbReference type="ARBA" id="ARBA00023163"/>
    </source>
</evidence>
<dbReference type="HAMAP" id="MF_01884">
    <property type="entry name" value="Rho"/>
    <property type="match status" value="1"/>
</dbReference>
<dbReference type="Proteomes" id="UP000714817">
    <property type="component" value="Unassembled WGS sequence"/>
</dbReference>
<dbReference type="SUPFAM" id="SSF52540">
    <property type="entry name" value="P-loop containing nucleoside triphosphate hydrolases"/>
    <property type="match status" value="1"/>
</dbReference>
<keyword evidence="4 7" id="KW-0694">RNA-binding</keyword>
<evidence type="ECO:0000313" key="10">
    <source>
        <dbReference type="EMBL" id="MCA9302474.1"/>
    </source>
</evidence>
<dbReference type="GO" id="GO:0004386">
    <property type="term" value="F:helicase activity"/>
    <property type="evidence" value="ECO:0007669"/>
    <property type="project" value="UniProtKB-KW"/>
</dbReference>
<dbReference type="InterPro" id="IPR012340">
    <property type="entry name" value="NA-bd_OB-fold"/>
</dbReference>
<feature type="region of interest" description="Disordered" evidence="8">
    <location>
        <begin position="1"/>
        <end position="46"/>
    </location>
</feature>
<dbReference type="NCBIfam" id="NF006886">
    <property type="entry name" value="PRK09376.1"/>
    <property type="match status" value="1"/>
</dbReference>
<keyword evidence="3" id="KW-0347">Helicase</keyword>
<dbReference type="PANTHER" id="PTHR46425:SF1">
    <property type="entry name" value="TRANSCRIPTION TERMINATION FACTOR RHO"/>
    <property type="match status" value="1"/>
</dbReference>
<gene>
    <name evidence="10" type="primary">rho</name>
    <name evidence="10" type="ORF">KDA10_03925</name>
</gene>
<keyword evidence="5" id="KW-0805">Transcription regulation</keyword>
<dbReference type="GO" id="GO:0016787">
    <property type="term" value="F:hydrolase activity"/>
    <property type="evidence" value="ECO:0007669"/>
    <property type="project" value="UniProtKB-KW"/>
</dbReference>
<dbReference type="Pfam" id="PF00006">
    <property type="entry name" value="ATP-synt_ab"/>
    <property type="match status" value="1"/>
</dbReference>
<keyword evidence="1" id="KW-0806">Transcription termination</keyword>
<dbReference type="Gene3D" id="3.40.50.300">
    <property type="entry name" value="P-loop containing nucleotide triphosphate hydrolases"/>
    <property type="match status" value="1"/>
</dbReference>
<dbReference type="InterPro" id="IPR027417">
    <property type="entry name" value="P-loop_NTPase"/>
</dbReference>
<comment type="similarity">
    <text evidence="7">Belongs to the Rho family.</text>
</comment>
<dbReference type="InterPro" id="IPR000194">
    <property type="entry name" value="ATPase_F1/V1/A1_a/bsu_nucl-bd"/>
</dbReference>
<dbReference type="PROSITE" id="PS51856">
    <property type="entry name" value="RHO_RNA_BD"/>
    <property type="match status" value="1"/>
</dbReference>
<dbReference type="InterPro" id="IPR011129">
    <property type="entry name" value="CSD"/>
</dbReference>
<evidence type="ECO:0000256" key="2">
    <source>
        <dbReference type="ARBA" id="ARBA00022801"/>
    </source>
</evidence>
<dbReference type="Gene3D" id="2.40.50.140">
    <property type="entry name" value="Nucleic acid-binding proteins"/>
    <property type="match status" value="1"/>
</dbReference>
<feature type="domain" description="Rho RNA-BD" evidence="9">
    <location>
        <begin position="55"/>
        <end position="129"/>
    </location>
</feature>
<organism evidence="10 11">
    <name type="scientific">candidate division WWE3 bacterium</name>
    <dbReference type="NCBI Taxonomy" id="2053526"/>
    <lineage>
        <taxon>Bacteria</taxon>
        <taxon>Katanobacteria</taxon>
    </lineage>
</organism>
<feature type="non-terminal residue" evidence="10">
    <location>
        <position position="383"/>
    </location>
</feature>
<protein>
    <submittedName>
        <fullName evidence="10">Transcription termination factor Rho</fullName>
        <ecNumber evidence="10">3.6.4.-</ecNumber>
    </submittedName>
</protein>
<evidence type="ECO:0000313" key="11">
    <source>
        <dbReference type="Proteomes" id="UP000714817"/>
    </source>
</evidence>
<evidence type="ECO:0000256" key="1">
    <source>
        <dbReference type="ARBA" id="ARBA00022472"/>
    </source>
</evidence>
<dbReference type="Pfam" id="PF07497">
    <property type="entry name" value="Rho_RNA_bind"/>
    <property type="match status" value="1"/>
</dbReference>
<reference evidence="10" key="1">
    <citation type="submission" date="2020-04" db="EMBL/GenBank/DDBJ databases">
        <authorList>
            <person name="Zhang T."/>
        </authorList>
    </citation>
    <scope>NUCLEOTIDE SEQUENCE</scope>
    <source>
        <strain evidence="10">HKST-UBA80</strain>
    </source>
</reference>
<evidence type="ECO:0000256" key="3">
    <source>
        <dbReference type="ARBA" id="ARBA00022806"/>
    </source>
</evidence>
<dbReference type="EC" id="3.6.4.-" evidence="10"/>
<dbReference type="GO" id="GO:0005524">
    <property type="term" value="F:ATP binding"/>
    <property type="evidence" value="ECO:0007669"/>
    <property type="project" value="InterPro"/>
</dbReference>
<keyword evidence="3" id="KW-0067">ATP-binding</keyword>
<keyword evidence="3" id="KW-0547">Nucleotide-binding</keyword>
<proteinExistence type="inferred from homology"/>
<comment type="caution">
    <text evidence="10">The sequence shown here is derived from an EMBL/GenBank/DDBJ whole genome shotgun (WGS) entry which is preliminary data.</text>
</comment>
<reference evidence="10" key="2">
    <citation type="journal article" date="2021" name="Microbiome">
        <title>Successional dynamics and alternative stable states in a saline activated sludge microbial community over 9 years.</title>
        <authorList>
            <person name="Wang Y."/>
            <person name="Ye J."/>
            <person name="Ju F."/>
            <person name="Liu L."/>
            <person name="Boyd J.A."/>
            <person name="Deng Y."/>
            <person name="Parks D.H."/>
            <person name="Jiang X."/>
            <person name="Yin X."/>
            <person name="Woodcroft B.J."/>
            <person name="Tyson G.W."/>
            <person name="Hugenholtz P."/>
            <person name="Polz M.F."/>
            <person name="Zhang T."/>
        </authorList>
    </citation>
    <scope>NUCLEOTIDE SEQUENCE</scope>
    <source>
        <strain evidence="10">HKST-UBA80</strain>
    </source>
</reference>
<dbReference type="SUPFAM" id="SSF50249">
    <property type="entry name" value="Nucleic acid-binding proteins"/>
    <property type="match status" value="1"/>
</dbReference>
<dbReference type="SMART" id="SM00357">
    <property type="entry name" value="CSP"/>
    <property type="match status" value="1"/>
</dbReference>
<keyword evidence="2 10" id="KW-0378">Hydrolase</keyword>
<dbReference type="GO" id="GO:0008186">
    <property type="term" value="F:ATP-dependent activity, acting on RNA"/>
    <property type="evidence" value="ECO:0007669"/>
    <property type="project" value="InterPro"/>
</dbReference>
<feature type="compositionally biased region" description="Low complexity" evidence="8">
    <location>
        <begin position="12"/>
        <end position="43"/>
    </location>
</feature>
<evidence type="ECO:0000256" key="8">
    <source>
        <dbReference type="SAM" id="MobiDB-lite"/>
    </source>
</evidence>
<keyword evidence="6" id="KW-0804">Transcription</keyword>
<dbReference type="EMBL" id="JAGQNY010000025">
    <property type="protein sequence ID" value="MCA9302474.1"/>
    <property type="molecule type" value="Genomic_DNA"/>
</dbReference>
<evidence type="ECO:0000256" key="7">
    <source>
        <dbReference type="PROSITE-ProRule" id="PRU01203"/>
    </source>
</evidence>
<dbReference type="PANTHER" id="PTHR46425">
    <property type="entry name" value="TRANSCRIPTION TERMINATION FACTOR RHO"/>
    <property type="match status" value="1"/>
</dbReference>
<evidence type="ECO:0000256" key="5">
    <source>
        <dbReference type="ARBA" id="ARBA00023015"/>
    </source>
</evidence>
<dbReference type="InterPro" id="IPR003593">
    <property type="entry name" value="AAA+_ATPase"/>
</dbReference>
<dbReference type="InterPro" id="IPR011113">
    <property type="entry name" value="Rho_RNA-bd"/>
</dbReference>
<name>A0A955E0P7_UNCKA</name>
<dbReference type="AlphaFoldDB" id="A0A955E0P7"/>
<sequence length="383" mass="42316">MPRVKKDDNNGSTRTTSANSAKSTRTTSSSKSSNGSSNSNNGSVSGGGRYYAGETIRVSGTLEIFPDYGVIRQEEAPSDELPKDVYISQSQIKRFALRMGDPIEGYARAPKEGERYLSLLQVETVDGMSPDQARKRPFFNKLTPVFPDEWIKLETTPDILSTRLIDLIAPIGKGQRSMIVAPPKSGKTWLLLDIAKGIAHNLPDAVIFVALIGERPEEVTHMQRNVKGEVFASNFDMHPEEQTRIAEICVEKAKRLAEKGTDVIILMDSLTRLGRAYNMVVPPSGRTLTGGFDPSALYPAKRFFGAARNLEEGGSLTIIATALVDTGSRMDDVIFEEFKGTGNMELRLDRSLYERRIFPTIDIKGSGTRNENYIKEKKTLESV</sequence>
<dbReference type="InterPro" id="IPR004665">
    <property type="entry name" value="Term_rho"/>
</dbReference>
<dbReference type="GO" id="GO:0003723">
    <property type="term" value="F:RNA binding"/>
    <property type="evidence" value="ECO:0007669"/>
    <property type="project" value="UniProtKB-UniRule"/>
</dbReference>
<accession>A0A955E0P7</accession>
<evidence type="ECO:0000256" key="4">
    <source>
        <dbReference type="ARBA" id="ARBA00022884"/>
    </source>
</evidence>
<dbReference type="GO" id="GO:0006353">
    <property type="term" value="P:DNA-templated transcription termination"/>
    <property type="evidence" value="ECO:0007669"/>
    <property type="project" value="UniProtKB-KW"/>
</dbReference>